<dbReference type="InterPro" id="IPR028082">
    <property type="entry name" value="Peripla_BP_I"/>
</dbReference>
<dbReference type="Pfam" id="PF00356">
    <property type="entry name" value="LacI"/>
    <property type="match status" value="1"/>
</dbReference>
<keyword evidence="3" id="KW-0804">Transcription</keyword>
<dbReference type="SUPFAM" id="SSF53822">
    <property type="entry name" value="Periplasmic binding protein-like I"/>
    <property type="match status" value="1"/>
</dbReference>
<evidence type="ECO:0000259" key="4">
    <source>
        <dbReference type="PROSITE" id="PS50932"/>
    </source>
</evidence>
<feature type="domain" description="HTH lacI-type" evidence="4">
    <location>
        <begin position="6"/>
        <end position="60"/>
    </location>
</feature>
<dbReference type="Proteomes" id="UP000221369">
    <property type="component" value="Unassembled WGS sequence"/>
</dbReference>
<evidence type="ECO:0000256" key="2">
    <source>
        <dbReference type="ARBA" id="ARBA00023125"/>
    </source>
</evidence>
<dbReference type="InterPro" id="IPR000843">
    <property type="entry name" value="HTH_LacI"/>
</dbReference>
<dbReference type="PANTHER" id="PTHR30146:SF153">
    <property type="entry name" value="LACTOSE OPERON REPRESSOR"/>
    <property type="match status" value="1"/>
</dbReference>
<proteinExistence type="predicted"/>
<accession>A0A2A9DWL3</accession>
<dbReference type="GO" id="GO:0003700">
    <property type="term" value="F:DNA-binding transcription factor activity"/>
    <property type="evidence" value="ECO:0007669"/>
    <property type="project" value="TreeGrafter"/>
</dbReference>
<dbReference type="SMART" id="SM00354">
    <property type="entry name" value="HTH_LACI"/>
    <property type="match status" value="1"/>
</dbReference>
<dbReference type="RefSeq" id="WP_098406971.1">
    <property type="nucleotide sequence ID" value="NZ_PDJE01000001.1"/>
</dbReference>
<dbReference type="GO" id="GO:0000976">
    <property type="term" value="F:transcription cis-regulatory region binding"/>
    <property type="evidence" value="ECO:0007669"/>
    <property type="project" value="TreeGrafter"/>
</dbReference>
<dbReference type="CDD" id="cd01392">
    <property type="entry name" value="HTH_LacI"/>
    <property type="match status" value="1"/>
</dbReference>
<dbReference type="InterPro" id="IPR010982">
    <property type="entry name" value="Lambda_DNA-bd_dom_sf"/>
</dbReference>
<evidence type="ECO:0000256" key="1">
    <source>
        <dbReference type="ARBA" id="ARBA00023015"/>
    </source>
</evidence>
<sequence length="338" mass="35674">MEVARPTLHTVAHMAGVSAATASKVLNDREGIAESTRRRVLDAIKQTGYRRSVETAPHRRPAIVAASHGFDSAYAASIVDGMARAVDPLGVDLVVTLARRTDTHDDVASAEQWLAELADATGVIMLTGTLSDSMISTAHSMNIPIVMIDPIDTKDSRVVSIGATNWEGGRTATEHLITLGHRRIAWIGGLSGSIPSIERRHGYASAMQGARLTIDESLIVSGDYTFQTGYENALPLLSRAHPPSGFVCGNDEIALGVIQAAREAGLGVPHDVSVVGFDDTPAARRATPQLTTVNQPLAGMGAMAVETVLSLSRGATPPSMHIQLATSLVVRESTAPPR</sequence>
<dbReference type="AlphaFoldDB" id="A0A2A9DWL3"/>
<dbReference type="Pfam" id="PF13377">
    <property type="entry name" value="Peripla_BP_3"/>
    <property type="match status" value="1"/>
</dbReference>
<name>A0A2A9DWL3_9MICO</name>
<protein>
    <submittedName>
        <fullName evidence="5">LacI family transcriptional regulator</fullName>
    </submittedName>
</protein>
<comment type="caution">
    <text evidence="5">The sequence shown here is derived from an EMBL/GenBank/DDBJ whole genome shotgun (WGS) entry which is preliminary data.</text>
</comment>
<dbReference type="InterPro" id="IPR046335">
    <property type="entry name" value="LacI/GalR-like_sensor"/>
</dbReference>
<keyword evidence="1" id="KW-0805">Transcription regulation</keyword>
<dbReference type="PANTHER" id="PTHR30146">
    <property type="entry name" value="LACI-RELATED TRANSCRIPTIONAL REPRESSOR"/>
    <property type="match status" value="1"/>
</dbReference>
<evidence type="ECO:0000313" key="6">
    <source>
        <dbReference type="Proteomes" id="UP000221369"/>
    </source>
</evidence>
<dbReference type="Gene3D" id="1.10.260.40">
    <property type="entry name" value="lambda repressor-like DNA-binding domains"/>
    <property type="match status" value="1"/>
</dbReference>
<keyword evidence="2" id="KW-0238">DNA-binding</keyword>
<keyword evidence="6" id="KW-1185">Reference proteome</keyword>
<dbReference type="Gene3D" id="3.40.50.2300">
    <property type="match status" value="2"/>
</dbReference>
<gene>
    <name evidence="5" type="ORF">ATJ78_1458</name>
</gene>
<evidence type="ECO:0000256" key="3">
    <source>
        <dbReference type="ARBA" id="ARBA00023163"/>
    </source>
</evidence>
<reference evidence="5 6" key="1">
    <citation type="submission" date="2017-10" db="EMBL/GenBank/DDBJ databases">
        <title>Sequencing the genomes of 1000 actinobacteria strains.</title>
        <authorList>
            <person name="Klenk H.-P."/>
        </authorList>
    </citation>
    <scope>NUCLEOTIDE SEQUENCE [LARGE SCALE GENOMIC DNA]</scope>
    <source>
        <strain evidence="5 6">DSM 21798</strain>
    </source>
</reference>
<dbReference type="SUPFAM" id="SSF47413">
    <property type="entry name" value="lambda repressor-like DNA-binding domains"/>
    <property type="match status" value="1"/>
</dbReference>
<dbReference type="OrthoDB" id="3227375at2"/>
<dbReference type="PROSITE" id="PS50932">
    <property type="entry name" value="HTH_LACI_2"/>
    <property type="match status" value="1"/>
</dbReference>
<organism evidence="5 6">
    <name type="scientific">Paramicrobacterium agarici</name>
    <dbReference type="NCBI Taxonomy" id="630514"/>
    <lineage>
        <taxon>Bacteria</taxon>
        <taxon>Bacillati</taxon>
        <taxon>Actinomycetota</taxon>
        <taxon>Actinomycetes</taxon>
        <taxon>Micrococcales</taxon>
        <taxon>Microbacteriaceae</taxon>
        <taxon>Paramicrobacterium</taxon>
    </lineage>
</organism>
<evidence type="ECO:0000313" key="5">
    <source>
        <dbReference type="EMBL" id="PFG30525.1"/>
    </source>
</evidence>
<dbReference type="EMBL" id="PDJE01000001">
    <property type="protein sequence ID" value="PFG30525.1"/>
    <property type="molecule type" value="Genomic_DNA"/>
</dbReference>